<dbReference type="EMBL" id="REGN01009561">
    <property type="protein sequence ID" value="RNA00898.1"/>
    <property type="molecule type" value="Genomic_DNA"/>
</dbReference>
<name>A0A3M7PQG2_BRAPC</name>
<protein>
    <submittedName>
        <fullName evidence="1">Uncharacterized protein</fullName>
    </submittedName>
</protein>
<evidence type="ECO:0000313" key="1">
    <source>
        <dbReference type="EMBL" id="RNA00898.1"/>
    </source>
</evidence>
<gene>
    <name evidence="1" type="ORF">BpHYR1_048587</name>
</gene>
<sequence length="69" mass="8004">MFNKKDLIHFKPFLSGLDLVKATYGILKDLGATKDVSVATIYRTPELKLWHFQYFAFDFCQSQVESLDN</sequence>
<evidence type="ECO:0000313" key="2">
    <source>
        <dbReference type="Proteomes" id="UP000276133"/>
    </source>
</evidence>
<comment type="caution">
    <text evidence="1">The sequence shown here is derived from an EMBL/GenBank/DDBJ whole genome shotgun (WGS) entry which is preliminary data.</text>
</comment>
<keyword evidence="2" id="KW-1185">Reference proteome</keyword>
<proteinExistence type="predicted"/>
<accession>A0A3M7PQG2</accession>
<reference evidence="1 2" key="1">
    <citation type="journal article" date="2018" name="Sci. Rep.">
        <title>Genomic signatures of local adaptation to the degree of environmental predictability in rotifers.</title>
        <authorList>
            <person name="Franch-Gras L."/>
            <person name="Hahn C."/>
            <person name="Garcia-Roger E.M."/>
            <person name="Carmona M.J."/>
            <person name="Serra M."/>
            <person name="Gomez A."/>
        </authorList>
    </citation>
    <scope>NUCLEOTIDE SEQUENCE [LARGE SCALE GENOMIC DNA]</scope>
    <source>
        <strain evidence="1">HYR1</strain>
    </source>
</reference>
<organism evidence="1 2">
    <name type="scientific">Brachionus plicatilis</name>
    <name type="common">Marine rotifer</name>
    <name type="synonym">Brachionus muelleri</name>
    <dbReference type="NCBI Taxonomy" id="10195"/>
    <lineage>
        <taxon>Eukaryota</taxon>
        <taxon>Metazoa</taxon>
        <taxon>Spiralia</taxon>
        <taxon>Gnathifera</taxon>
        <taxon>Rotifera</taxon>
        <taxon>Eurotatoria</taxon>
        <taxon>Monogononta</taxon>
        <taxon>Pseudotrocha</taxon>
        <taxon>Ploima</taxon>
        <taxon>Brachionidae</taxon>
        <taxon>Brachionus</taxon>
    </lineage>
</organism>
<dbReference type="Proteomes" id="UP000276133">
    <property type="component" value="Unassembled WGS sequence"/>
</dbReference>
<dbReference type="AlphaFoldDB" id="A0A3M7PQG2"/>